<comment type="similarity">
    <text evidence="2">Belongs to the DeoC/FbaB aldolase family. DeoC type 2 subfamily.</text>
</comment>
<dbReference type="Gene3D" id="3.20.20.70">
    <property type="entry name" value="Aldolase class I"/>
    <property type="match status" value="2"/>
</dbReference>
<dbReference type="InterPro" id="IPR013785">
    <property type="entry name" value="Aldolase_TIM"/>
</dbReference>
<dbReference type="AlphaFoldDB" id="A0A1B6CTK9"/>
<sequence length="160" mass="17212">SLSNVYKASFVAMEAGSDFIKTSTGKEVINATLTTGLVMCRAIKDYYKISGRKVGLKPAGGLKTAQDCIDWLILVKEELGSLSNVYKASFVAMEAGSDFIKTSTGKEVINATLTTGLVMCRAIKDYYKISGRKVGLKPAGGLKTAQDCIDWLILVKEELG</sequence>
<evidence type="ECO:0000256" key="5">
    <source>
        <dbReference type="ARBA" id="ARBA00023270"/>
    </source>
</evidence>
<dbReference type="UniPathway" id="UPA00002">
    <property type="reaction ID" value="UER00468"/>
</dbReference>
<evidence type="ECO:0000256" key="4">
    <source>
        <dbReference type="ARBA" id="ARBA00023239"/>
    </source>
</evidence>
<dbReference type="InterPro" id="IPR011343">
    <property type="entry name" value="DeoC"/>
</dbReference>
<dbReference type="GO" id="GO:0009264">
    <property type="term" value="P:deoxyribonucleotide catabolic process"/>
    <property type="evidence" value="ECO:0007669"/>
    <property type="project" value="InterPro"/>
</dbReference>
<evidence type="ECO:0000313" key="9">
    <source>
        <dbReference type="EMBL" id="JAS16563.1"/>
    </source>
</evidence>
<name>A0A1B6CTK9_9HEMI</name>
<reference evidence="9" key="1">
    <citation type="submission" date="2015-12" db="EMBL/GenBank/DDBJ databases">
        <title>De novo transcriptome assembly of four potential Pierce s Disease insect vectors from Arizona vineyards.</title>
        <authorList>
            <person name="Tassone E.E."/>
        </authorList>
    </citation>
    <scope>NUCLEOTIDE SEQUENCE</scope>
</reference>
<dbReference type="EC" id="4.1.2.4" evidence="3"/>
<evidence type="ECO:0000256" key="6">
    <source>
        <dbReference type="ARBA" id="ARBA00031814"/>
    </source>
</evidence>
<evidence type="ECO:0000256" key="2">
    <source>
        <dbReference type="ARBA" id="ARBA00009473"/>
    </source>
</evidence>
<evidence type="ECO:0000256" key="1">
    <source>
        <dbReference type="ARBA" id="ARBA00004816"/>
    </source>
</evidence>
<keyword evidence="5" id="KW-0704">Schiff base</keyword>
<organism evidence="9">
    <name type="scientific">Clastoptera arizonana</name>
    <name type="common">Arizona spittle bug</name>
    <dbReference type="NCBI Taxonomy" id="38151"/>
    <lineage>
        <taxon>Eukaryota</taxon>
        <taxon>Metazoa</taxon>
        <taxon>Ecdysozoa</taxon>
        <taxon>Arthropoda</taxon>
        <taxon>Hexapoda</taxon>
        <taxon>Insecta</taxon>
        <taxon>Pterygota</taxon>
        <taxon>Neoptera</taxon>
        <taxon>Paraneoptera</taxon>
        <taxon>Hemiptera</taxon>
        <taxon>Auchenorrhyncha</taxon>
        <taxon>Cercopoidea</taxon>
        <taxon>Clastopteridae</taxon>
        <taxon>Clastoptera</taxon>
    </lineage>
</organism>
<feature type="non-terminal residue" evidence="9">
    <location>
        <position position="1"/>
    </location>
</feature>
<evidence type="ECO:0000256" key="7">
    <source>
        <dbReference type="ARBA" id="ARBA00032755"/>
    </source>
</evidence>
<dbReference type="SUPFAM" id="SSF51569">
    <property type="entry name" value="Aldolase"/>
    <property type="match status" value="2"/>
</dbReference>
<keyword evidence="4" id="KW-0456">Lyase</keyword>
<dbReference type="PANTHER" id="PTHR10889:SF3">
    <property type="entry name" value="DEOXYRIBOSE-PHOSPHATE ALDOLASE"/>
    <property type="match status" value="1"/>
</dbReference>
<feature type="non-terminal residue" evidence="9">
    <location>
        <position position="160"/>
    </location>
</feature>
<dbReference type="InterPro" id="IPR002915">
    <property type="entry name" value="DeoC/FbaB/LacD_aldolase"/>
</dbReference>
<comment type="catalytic activity">
    <reaction evidence="8">
        <text>2-deoxy-D-ribose 5-phosphate = D-glyceraldehyde 3-phosphate + acetaldehyde</text>
        <dbReference type="Rhea" id="RHEA:12821"/>
        <dbReference type="ChEBI" id="CHEBI:15343"/>
        <dbReference type="ChEBI" id="CHEBI:59776"/>
        <dbReference type="ChEBI" id="CHEBI:62877"/>
        <dbReference type="EC" id="4.1.2.4"/>
    </reaction>
</comment>
<accession>A0A1B6CTK9</accession>
<dbReference type="GO" id="GO:0004139">
    <property type="term" value="F:deoxyribose-phosphate aldolase activity"/>
    <property type="evidence" value="ECO:0007669"/>
    <property type="project" value="UniProtKB-EC"/>
</dbReference>
<dbReference type="GO" id="GO:0016052">
    <property type="term" value="P:carbohydrate catabolic process"/>
    <property type="evidence" value="ECO:0007669"/>
    <property type="project" value="TreeGrafter"/>
</dbReference>
<dbReference type="Pfam" id="PF01791">
    <property type="entry name" value="DeoC"/>
    <property type="match status" value="2"/>
</dbReference>
<gene>
    <name evidence="9" type="ORF">g.16732</name>
</gene>
<comment type="pathway">
    <text evidence="1">Carbohydrate degradation; 2-deoxy-D-ribose 1-phosphate degradation; D-glyceraldehyde 3-phosphate and acetaldehyde from 2-deoxy-alpha-D-ribose 1-phosphate: step 2/2.</text>
</comment>
<evidence type="ECO:0000256" key="8">
    <source>
        <dbReference type="ARBA" id="ARBA00048791"/>
    </source>
</evidence>
<dbReference type="EMBL" id="GEDC01020735">
    <property type="protein sequence ID" value="JAS16563.1"/>
    <property type="molecule type" value="Transcribed_RNA"/>
</dbReference>
<dbReference type="PANTHER" id="PTHR10889">
    <property type="entry name" value="DEOXYRIBOSE-PHOSPHATE ALDOLASE"/>
    <property type="match status" value="1"/>
</dbReference>
<protein>
    <recommendedName>
        <fullName evidence="3">deoxyribose-phosphate aldolase</fullName>
        <ecNumber evidence="3">4.1.2.4</ecNumber>
    </recommendedName>
    <alternativeName>
        <fullName evidence="7">2-deoxy-D-ribose 5-phosphate aldolase</fullName>
    </alternativeName>
    <alternativeName>
        <fullName evidence="6">Phosphodeoxyriboaldolase</fullName>
    </alternativeName>
</protein>
<evidence type="ECO:0000256" key="3">
    <source>
        <dbReference type="ARBA" id="ARBA00012515"/>
    </source>
</evidence>
<dbReference type="GO" id="GO:0005737">
    <property type="term" value="C:cytoplasm"/>
    <property type="evidence" value="ECO:0007669"/>
    <property type="project" value="InterPro"/>
</dbReference>
<dbReference type="GO" id="GO:0046386">
    <property type="term" value="P:deoxyribose phosphate catabolic process"/>
    <property type="evidence" value="ECO:0007669"/>
    <property type="project" value="UniProtKB-UniPathway"/>
</dbReference>
<proteinExistence type="inferred from homology"/>